<dbReference type="OrthoDB" id="1170881at2759"/>
<keyword evidence="3" id="KW-1185">Reference proteome</keyword>
<organism evidence="2 3">
    <name type="scientific">Pyrus ussuriensis x Pyrus communis</name>
    <dbReference type="NCBI Taxonomy" id="2448454"/>
    <lineage>
        <taxon>Eukaryota</taxon>
        <taxon>Viridiplantae</taxon>
        <taxon>Streptophyta</taxon>
        <taxon>Embryophyta</taxon>
        <taxon>Tracheophyta</taxon>
        <taxon>Spermatophyta</taxon>
        <taxon>Magnoliopsida</taxon>
        <taxon>eudicotyledons</taxon>
        <taxon>Gunneridae</taxon>
        <taxon>Pentapetalae</taxon>
        <taxon>rosids</taxon>
        <taxon>fabids</taxon>
        <taxon>Rosales</taxon>
        <taxon>Rosaceae</taxon>
        <taxon>Amygdaloideae</taxon>
        <taxon>Maleae</taxon>
        <taxon>Pyrus</taxon>
    </lineage>
</organism>
<accession>A0A5N5G7H0</accession>
<feature type="compositionally biased region" description="Basic and acidic residues" evidence="1">
    <location>
        <begin position="94"/>
        <end position="117"/>
    </location>
</feature>
<evidence type="ECO:0000313" key="2">
    <source>
        <dbReference type="EMBL" id="KAB2611375.1"/>
    </source>
</evidence>
<feature type="compositionally biased region" description="Polar residues" evidence="1">
    <location>
        <begin position="119"/>
        <end position="128"/>
    </location>
</feature>
<comment type="caution">
    <text evidence="2">The sequence shown here is derived from an EMBL/GenBank/DDBJ whole genome shotgun (WGS) entry which is preliminary data.</text>
</comment>
<feature type="region of interest" description="Disordered" evidence="1">
    <location>
        <begin position="66"/>
        <end position="135"/>
    </location>
</feature>
<sequence>MWYICHMPHGTPQTSKKNSQDSLSLSLSLSHTHTRTRTHTLYICVCVYVYISLTVLRGENMEFHDQRQSNGAGECGDQGKGQAQERTGQMMGSLEKKAHEGGDPIYDAIREAKEERTGQVVSSLENKSQGGGDPIYDAIQEAKEVMKLKAQKEKTGEHMNPMDQTDKGVLTIDKKDD</sequence>
<reference evidence="3" key="2">
    <citation type="submission" date="2019-10" db="EMBL/GenBank/DDBJ databases">
        <title>A de novo genome assembly of a pear dwarfing rootstock.</title>
        <authorList>
            <person name="Wang F."/>
            <person name="Wang J."/>
            <person name="Li S."/>
            <person name="Zhang Y."/>
            <person name="Fang M."/>
            <person name="Ma L."/>
            <person name="Zhao Y."/>
            <person name="Jiang S."/>
        </authorList>
    </citation>
    <scope>NUCLEOTIDE SEQUENCE [LARGE SCALE GENOMIC DNA]</scope>
</reference>
<protein>
    <submittedName>
        <fullName evidence="2">Uncharacterized protein</fullName>
    </submittedName>
</protein>
<dbReference type="Proteomes" id="UP000327157">
    <property type="component" value="Chromosome 17"/>
</dbReference>
<proteinExistence type="predicted"/>
<name>A0A5N5G7H0_9ROSA</name>
<dbReference type="EMBL" id="SMOL01000487">
    <property type="protein sequence ID" value="KAB2611375.1"/>
    <property type="molecule type" value="Genomic_DNA"/>
</dbReference>
<evidence type="ECO:0000313" key="3">
    <source>
        <dbReference type="Proteomes" id="UP000327157"/>
    </source>
</evidence>
<feature type="region of interest" description="Disordered" evidence="1">
    <location>
        <begin position="150"/>
        <end position="177"/>
    </location>
</feature>
<reference evidence="2 3" key="3">
    <citation type="submission" date="2019-11" db="EMBL/GenBank/DDBJ databases">
        <title>A de novo genome assembly of a pear dwarfing rootstock.</title>
        <authorList>
            <person name="Wang F."/>
            <person name="Wang J."/>
            <person name="Li S."/>
            <person name="Zhang Y."/>
            <person name="Fang M."/>
            <person name="Ma L."/>
            <person name="Zhao Y."/>
            <person name="Jiang S."/>
        </authorList>
    </citation>
    <scope>NUCLEOTIDE SEQUENCE [LARGE SCALE GENOMIC DNA]</scope>
    <source>
        <strain evidence="2">S2</strain>
        <tissue evidence="2">Leaf</tissue>
    </source>
</reference>
<evidence type="ECO:0000256" key="1">
    <source>
        <dbReference type="SAM" id="MobiDB-lite"/>
    </source>
</evidence>
<gene>
    <name evidence="2" type="ORF">D8674_019407</name>
</gene>
<dbReference type="AlphaFoldDB" id="A0A5N5G7H0"/>
<reference evidence="2 3" key="1">
    <citation type="submission" date="2019-09" db="EMBL/GenBank/DDBJ databases">
        <authorList>
            <person name="Ou C."/>
        </authorList>
    </citation>
    <scope>NUCLEOTIDE SEQUENCE [LARGE SCALE GENOMIC DNA]</scope>
    <source>
        <strain evidence="2">S2</strain>
        <tissue evidence="2">Leaf</tissue>
    </source>
</reference>